<name>A0A9D4I7R8_DREPO</name>
<evidence type="ECO:0000313" key="2">
    <source>
        <dbReference type="EMBL" id="KAH3753041.1"/>
    </source>
</evidence>
<sequence>MWASQFPNDRNEQQLLPIKNCRNKKKQTRGPDQDPHQLHKKIYKHQYHPRKLTLKRQKSVLSSSGGTGAQRDRWLKVPNVVNDGQEELQ</sequence>
<dbReference type="AlphaFoldDB" id="A0A9D4I7R8"/>
<reference evidence="2" key="2">
    <citation type="submission" date="2020-11" db="EMBL/GenBank/DDBJ databases">
        <authorList>
            <person name="McCartney M.A."/>
            <person name="Auch B."/>
            <person name="Kono T."/>
            <person name="Mallez S."/>
            <person name="Becker A."/>
            <person name="Gohl D.M."/>
            <person name="Silverstein K.A.T."/>
            <person name="Koren S."/>
            <person name="Bechman K.B."/>
            <person name="Herman A."/>
            <person name="Abrahante J.E."/>
            <person name="Garbe J."/>
        </authorList>
    </citation>
    <scope>NUCLEOTIDE SEQUENCE</scope>
    <source>
        <strain evidence="2">Duluth1</strain>
        <tissue evidence="2">Whole animal</tissue>
    </source>
</reference>
<proteinExistence type="predicted"/>
<accession>A0A9D4I7R8</accession>
<evidence type="ECO:0000313" key="3">
    <source>
        <dbReference type="Proteomes" id="UP000828390"/>
    </source>
</evidence>
<feature type="region of interest" description="Disordered" evidence="1">
    <location>
        <begin position="55"/>
        <end position="89"/>
    </location>
</feature>
<reference evidence="2" key="1">
    <citation type="journal article" date="2019" name="bioRxiv">
        <title>The Genome of the Zebra Mussel, Dreissena polymorpha: A Resource for Invasive Species Research.</title>
        <authorList>
            <person name="McCartney M.A."/>
            <person name="Auch B."/>
            <person name="Kono T."/>
            <person name="Mallez S."/>
            <person name="Zhang Y."/>
            <person name="Obille A."/>
            <person name="Becker A."/>
            <person name="Abrahante J.E."/>
            <person name="Garbe J."/>
            <person name="Badalamenti J.P."/>
            <person name="Herman A."/>
            <person name="Mangelson H."/>
            <person name="Liachko I."/>
            <person name="Sullivan S."/>
            <person name="Sone E.D."/>
            <person name="Koren S."/>
            <person name="Silverstein K.A.T."/>
            <person name="Beckman K.B."/>
            <person name="Gohl D.M."/>
        </authorList>
    </citation>
    <scope>NUCLEOTIDE SEQUENCE</scope>
    <source>
        <strain evidence="2">Duluth1</strain>
        <tissue evidence="2">Whole animal</tissue>
    </source>
</reference>
<keyword evidence="3" id="KW-1185">Reference proteome</keyword>
<comment type="caution">
    <text evidence="2">The sequence shown here is derived from an EMBL/GenBank/DDBJ whole genome shotgun (WGS) entry which is preliminary data.</text>
</comment>
<organism evidence="2 3">
    <name type="scientific">Dreissena polymorpha</name>
    <name type="common">Zebra mussel</name>
    <name type="synonym">Mytilus polymorpha</name>
    <dbReference type="NCBI Taxonomy" id="45954"/>
    <lineage>
        <taxon>Eukaryota</taxon>
        <taxon>Metazoa</taxon>
        <taxon>Spiralia</taxon>
        <taxon>Lophotrochozoa</taxon>
        <taxon>Mollusca</taxon>
        <taxon>Bivalvia</taxon>
        <taxon>Autobranchia</taxon>
        <taxon>Heteroconchia</taxon>
        <taxon>Euheterodonta</taxon>
        <taxon>Imparidentia</taxon>
        <taxon>Neoheterodontei</taxon>
        <taxon>Myida</taxon>
        <taxon>Dreissenoidea</taxon>
        <taxon>Dreissenidae</taxon>
        <taxon>Dreissena</taxon>
    </lineage>
</organism>
<gene>
    <name evidence="2" type="ORF">DPMN_187671</name>
</gene>
<evidence type="ECO:0000256" key="1">
    <source>
        <dbReference type="SAM" id="MobiDB-lite"/>
    </source>
</evidence>
<dbReference type="Proteomes" id="UP000828390">
    <property type="component" value="Unassembled WGS sequence"/>
</dbReference>
<feature type="region of interest" description="Disordered" evidence="1">
    <location>
        <begin position="1"/>
        <end position="39"/>
    </location>
</feature>
<dbReference type="EMBL" id="JAIWYP010000010">
    <property type="protein sequence ID" value="KAH3753041.1"/>
    <property type="molecule type" value="Genomic_DNA"/>
</dbReference>
<protein>
    <submittedName>
        <fullName evidence="2">Uncharacterized protein</fullName>
    </submittedName>
</protein>